<dbReference type="AlphaFoldDB" id="A0A6A5WRH3"/>
<dbReference type="Proteomes" id="UP000799779">
    <property type="component" value="Unassembled WGS sequence"/>
</dbReference>
<accession>A0A6A5WRH3</accession>
<dbReference type="EMBL" id="ML977581">
    <property type="protein sequence ID" value="KAF2001685.1"/>
    <property type="molecule type" value="Genomic_DNA"/>
</dbReference>
<name>A0A6A5WRH3_9PLEO</name>
<keyword evidence="2" id="KW-1185">Reference proteome</keyword>
<sequence>MSFKGRSCNVLDKEGKVISVNSGKGKMHVLAGYKCYVIMANVKFDEGLISLE</sequence>
<evidence type="ECO:0000313" key="2">
    <source>
        <dbReference type="Proteomes" id="UP000799779"/>
    </source>
</evidence>
<protein>
    <submittedName>
        <fullName evidence="1">Uncharacterized protein</fullName>
    </submittedName>
</protein>
<reference evidence="1" key="1">
    <citation type="journal article" date="2020" name="Stud. Mycol.">
        <title>101 Dothideomycetes genomes: a test case for predicting lifestyles and emergence of pathogens.</title>
        <authorList>
            <person name="Haridas S."/>
            <person name="Albert R."/>
            <person name="Binder M."/>
            <person name="Bloem J."/>
            <person name="Labutti K."/>
            <person name="Salamov A."/>
            <person name="Andreopoulos B."/>
            <person name="Baker S."/>
            <person name="Barry K."/>
            <person name="Bills G."/>
            <person name="Bluhm B."/>
            <person name="Cannon C."/>
            <person name="Castanera R."/>
            <person name="Culley D."/>
            <person name="Daum C."/>
            <person name="Ezra D."/>
            <person name="Gonzalez J."/>
            <person name="Henrissat B."/>
            <person name="Kuo A."/>
            <person name="Liang C."/>
            <person name="Lipzen A."/>
            <person name="Lutzoni F."/>
            <person name="Magnuson J."/>
            <person name="Mondo S."/>
            <person name="Nolan M."/>
            <person name="Ohm R."/>
            <person name="Pangilinan J."/>
            <person name="Park H.-J."/>
            <person name="Ramirez L."/>
            <person name="Alfaro M."/>
            <person name="Sun H."/>
            <person name="Tritt A."/>
            <person name="Yoshinaga Y."/>
            <person name="Zwiers L.-H."/>
            <person name="Turgeon B."/>
            <person name="Goodwin S."/>
            <person name="Spatafora J."/>
            <person name="Crous P."/>
            <person name="Grigoriev I."/>
        </authorList>
    </citation>
    <scope>NUCLEOTIDE SEQUENCE</scope>
    <source>
        <strain evidence="1">CBS 123094</strain>
    </source>
</reference>
<gene>
    <name evidence="1" type="ORF">P154DRAFT_521450</name>
</gene>
<organism evidence="1 2">
    <name type="scientific">Amniculicola lignicola CBS 123094</name>
    <dbReference type="NCBI Taxonomy" id="1392246"/>
    <lineage>
        <taxon>Eukaryota</taxon>
        <taxon>Fungi</taxon>
        <taxon>Dikarya</taxon>
        <taxon>Ascomycota</taxon>
        <taxon>Pezizomycotina</taxon>
        <taxon>Dothideomycetes</taxon>
        <taxon>Pleosporomycetidae</taxon>
        <taxon>Pleosporales</taxon>
        <taxon>Amniculicolaceae</taxon>
        <taxon>Amniculicola</taxon>
    </lineage>
</organism>
<evidence type="ECO:0000313" key="1">
    <source>
        <dbReference type="EMBL" id="KAF2001685.1"/>
    </source>
</evidence>
<dbReference type="OrthoDB" id="4465702at2759"/>
<proteinExistence type="predicted"/>